<evidence type="ECO:0000313" key="2">
    <source>
        <dbReference type="Proteomes" id="UP000324800"/>
    </source>
</evidence>
<reference evidence="1 2" key="1">
    <citation type="submission" date="2019-03" db="EMBL/GenBank/DDBJ databases">
        <title>Single cell metagenomics reveals metabolic interactions within the superorganism composed of flagellate Streblomastix strix and complex community of Bacteroidetes bacteria on its surface.</title>
        <authorList>
            <person name="Treitli S.C."/>
            <person name="Kolisko M."/>
            <person name="Husnik F."/>
            <person name="Keeling P."/>
            <person name="Hampl V."/>
        </authorList>
    </citation>
    <scope>NUCLEOTIDE SEQUENCE [LARGE SCALE GENOMIC DNA]</scope>
    <source>
        <strain evidence="1">ST1C</strain>
    </source>
</reference>
<organism evidence="1 2">
    <name type="scientific">Streblomastix strix</name>
    <dbReference type="NCBI Taxonomy" id="222440"/>
    <lineage>
        <taxon>Eukaryota</taxon>
        <taxon>Metamonada</taxon>
        <taxon>Preaxostyla</taxon>
        <taxon>Oxymonadida</taxon>
        <taxon>Streblomastigidae</taxon>
        <taxon>Streblomastix</taxon>
    </lineage>
</organism>
<gene>
    <name evidence="1" type="ORF">EZS28_015238</name>
</gene>
<proteinExistence type="predicted"/>
<protein>
    <submittedName>
        <fullName evidence="1">Uncharacterized protein</fullName>
    </submittedName>
</protein>
<comment type="caution">
    <text evidence="1">The sequence shown here is derived from an EMBL/GenBank/DDBJ whole genome shotgun (WGS) entry which is preliminary data.</text>
</comment>
<dbReference type="Proteomes" id="UP000324800">
    <property type="component" value="Unassembled WGS sequence"/>
</dbReference>
<name>A0A5J4W327_9EUKA</name>
<dbReference type="EMBL" id="SNRW01003665">
    <property type="protein sequence ID" value="KAA6389238.1"/>
    <property type="molecule type" value="Genomic_DNA"/>
</dbReference>
<accession>A0A5J4W327</accession>
<sequence>MQSERQMSQQELRTCLVSSQFFPKALESIWALIKAISAKMFADYTSTQYSNSKSLTSSGKRAPEDTFMMPTLETLATMVLSQHLKRLWFLDRTGPHTLHRSCNRHLHQQNCSLVHDLEVNSDQQSEYQLKFEKKFVDYMLLFRSRRNYSY</sequence>
<evidence type="ECO:0000313" key="1">
    <source>
        <dbReference type="EMBL" id="KAA6389238.1"/>
    </source>
</evidence>
<dbReference type="AlphaFoldDB" id="A0A5J4W327"/>